<evidence type="ECO:0000256" key="5">
    <source>
        <dbReference type="ARBA" id="ARBA00023004"/>
    </source>
</evidence>
<evidence type="ECO:0000313" key="11">
    <source>
        <dbReference type="EMBL" id="MCU4727406.1"/>
    </source>
</evidence>
<dbReference type="InterPro" id="IPR036922">
    <property type="entry name" value="Rieske_2Fe-2S_sf"/>
</dbReference>
<evidence type="ECO:0000313" key="10">
    <source>
        <dbReference type="EMBL" id="MCU4718086.1"/>
    </source>
</evidence>
<dbReference type="GO" id="GO:0006537">
    <property type="term" value="P:glutamate biosynthetic process"/>
    <property type="evidence" value="ECO:0007669"/>
    <property type="project" value="UniProtKB-KW"/>
</dbReference>
<comment type="cofactor">
    <cofactor evidence="7">
        <name>FMN</name>
        <dbReference type="ChEBI" id="CHEBI:58210"/>
    </cofactor>
</comment>
<dbReference type="AlphaFoldDB" id="A0AAE3ICA0"/>
<keyword evidence="7" id="KW-0521">NADP</keyword>
<keyword evidence="7" id="KW-0314">Glutamate biosynthesis</keyword>
<evidence type="ECO:0000256" key="6">
    <source>
        <dbReference type="ARBA" id="ARBA00023014"/>
    </source>
</evidence>
<dbReference type="InterPro" id="IPR002932">
    <property type="entry name" value="Glu_synthdom"/>
</dbReference>
<name>A0AAE3ICA0_9EURY</name>
<evidence type="ECO:0000256" key="4">
    <source>
        <dbReference type="ARBA" id="ARBA00023002"/>
    </source>
</evidence>
<dbReference type="CDD" id="cd02808">
    <property type="entry name" value="GltS_FMN"/>
    <property type="match status" value="1"/>
</dbReference>
<dbReference type="PIRSF" id="PIRSF500061">
    <property type="entry name" value="GOGAT_lg2_archl"/>
    <property type="match status" value="1"/>
</dbReference>
<evidence type="ECO:0000256" key="7">
    <source>
        <dbReference type="PIRNR" id="PIRNR006429"/>
    </source>
</evidence>
<dbReference type="EMBL" id="JAOPKD010000009">
    <property type="protein sequence ID" value="MCU4727406.1"/>
    <property type="molecule type" value="Genomic_DNA"/>
</dbReference>
<evidence type="ECO:0000256" key="8">
    <source>
        <dbReference type="SAM" id="MobiDB-lite"/>
    </source>
</evidence>
<protein>
    <recommendedName>
        <fullName evidence="7">Archaeal glutamate synthase [NADPH]</fullName>
        <ecNumber evidence="7">1.4.1.13</ecNumber>
    </recommendedName>
</protein>
<dbReference type="RefSeq" id="WP_315908843.1">
    <property type="nucleotide sequence ID" value="NZ_JAOPKC010000007.1"/>
</dbReference>
<organism evidence="11 13">
    <name type="scientific">Halapricum hydrolyticum</name>
    <dbReference type="NCBI Taxonomy" id="2979991"/>
    <lineage>
        <taxon>Archaea</taxon>
        <taxon>Methanobacteriati</taxon>
        <taxon>Methanobacteriota</taxon>
        <taxon>Stenosarchaea group</taxon>
        <taxon>Halobacteria</taxon>
        <taxon>Halobacteriales</taxon>
        <taxon>Haloarculaceae</taxon>
        <taxon>Halapricum</taxon>
    </lineage>
</organism>
<dbReference type="Pfam" id="PF00355">
    <property type="entry name" value="Rieske"/>
    <property type="match status" value="1"/>
</dbReference>
<proteinExistence type="inferred from homology"/>
<keyword evidence="4 7" id="KW-0560">Oxidoreductase</keyword>
<dbReference type="CDD" id="cd03467">
    <property type="entry name" value="Rieske"/>
    <property type="match status" value="1"/>
</dbReference>
<evidence type="ECO:0000313" key="13">
    <source>
        <dbReference type="Proteomes" id="UP001209746"/>
    </source>
</evidence>
<comment type="catalytic activity">
    <reaction evidence="7">
        <text>2 L-glutamate + NADP(+) = L-glutamine + 2-oxoglutarate + NADPH + H(+)</text>
        <dbReference type="Rhea" id="RHEA:15501"/>
        <dbReference type="ChEBI" id="CHEBI:15378"/>
        <dbReference type="ChEBI" id="CHEBI:16810"/>
        <dbReference type="ChEBI" id="CHEBI:29985"/>
        <dbReference type="ChEBI" id="CHEBI:57783"/>
        <dbReference type="ChEBI" id="CHEBI:58349"/>
        <dbReference type="ChEBI" id="CHEBI:58359"/>
        <dbReference type="EC" id="1.4.1.13"/>
    </reaction>
</comment>
<dbReference type="GO" id="GO:0046872">
    <property type="term" value="F:metal ion binding"/>
    <property type="evidence" value="ECO:0007669"/>
    <property type="project" value="UniProtKB-KW"/>
</dbReference>
<reference evidence="11" key="1">
    <citation type="submission" date="2023-02" db="EMBL/GenBank/DDBJ databases">
        <title>Enrichment on poylsaccharides allowed isolation of novel metabolic and taxonomic groups of Haloarchaea.</title>
        <authorList>
            <person name="Sorokin D.Y."/>
            <person name="Elcheninov A.G."/>
            <person name="Khizhniak T.V."/>
            <person name="Kolganova T.V."/>
            <person name="Kublanov I.V."/>
        </authorList>
    </citation>
    <scope>NUCLEOTIDE SEQUENCE</scope>
    <source>
        <strain evidence="10 12">HArc-curdl5-1</strain>
        <strain evidence="11">HArc-curdl7</strain>
    </source>
</reference>
<comment type="caution">
    <text evidence="11">The sequence shown here is derived from an EMBL/GenBank/DDBJ whole genome shotgun (WGS) entry which is preliminary data.</text>
</comment>
<feature type="region of interest" description="Disordered" evidence="8">
    <location>
        <begin position="114"/>
        <end position="150"/>
    </location>
</feature>
<dbReference type="EMBL" id="JAOPKC010000007">
    <property type="protein sequence ID" value="MCU4718086.1"/>
    <property type="molecule type" value="Genomic_DNA"/>
</dbReference>
<comment type="similarity">
    <text evidence="1 7">Belongs to the glutamate synthase family.</text>
</comment>
<dbReference type="PANTHER" id="PTHR43819">
    <property type="entry name" value="ARCHAEAL-TYPE GLUTAMATE SYNTHASE [NADPH]"/>
    <property type="match status" value="1"/>
</dbReference>
<keyword evidence="3" id="KW-0479">Metal-binding</keyword>
<dbReference type="InterPro" id="IPR024188">
    <property type="entry name" value="GltB"/>
</dbReference>
<dbReference type="InterPro" id="IPR043578">
    <property type="entry name" value="GltB_archl_type"/>
</dbReference>
<dbReference type="SUPFAM" id="SSF51395">
    <property type="entry name" value="FMN-linked oxidoreductases"/>
    <property type="match status" value="1"/>
</dbReference>
<evidence type="ECO:0000313" key="12">
    <source>
        <dbReference type="Proteomes" id="UP001208186"/>
    </source>
</evidence>
<dbReference type="InterPro" id="IPR013785">
    <property type="entry name" value="Aldolase_TIM"/>
</dbReference>
<keyword evidence="2" id="KW-0001">2Fe-2S</keyword>
<accession>A0AAE3ICA0</accession>
<evidence type="ECO:0000256" key="2">
    <source>
        <dbReference type="ARBA" id="ARBA00022714"/>
    </source>
</evidence>
<keyword evidence="12" id="KW-1185">Reference proteome</keyword>
<dbReference type="Proteomes" id="UP001208186">
    <property type="component" value="Unassembled WGS sequence"/>
</dbReference>
<dbReference type="GO" id="GO:0051537">
    <property type="term" value="F:2 iron, 2 sulfur cluster binding"/>
    <property type="evidence" value="ECO:0007669"/>
    <property type="project" value="UniProtKB-KW"/>
</dbReference>
<dbReference type="GO" id="GO:0004355">
    <property type="term" value="F:glutamate synthase (NADPH) activity"/>
    <property type="evidence" value="ECO:0007669"/>
    <property type="project" value="UniProtKB-EC"/>
</dbReference>
<dbReference type="PIRSF" id="PIRSF006429">
    <property type="entry name" value="GOGAT_lg_2"/>
    <property type="match status" value="1"/>
</dbReference>
<evidence type="ECO:0000256" key="3">
    <source>
        <dbReference type="ARBA" id="ARBA00022723"/>
    </source>
</evidence>
<keyword evidence="5" id="KW-0408">Iron</keyword>
<dbReference type="Gene3D" id="2.102.10.10">
    <property type="entry name" value="Rieske [2Fe-2S] iron-sulphur domain"/>
    <property type="match status" value="1"/>
</dbReference>
<keyword evidence="6" id="KW-0411">Iron-sulfur</keyword>
<dbReference type="PANTHER" id="PTHR43819:SF1">
    <property type="entry name" value="ARCHAEAL-TYPE GLUTAMATE SYNTHASE [NADPH]"/>
    <property type="match status" value="1"/>
</dbReference>
<keyword evidence="7" id="KW-0028">Amino-acid biosynthesis</keyword>
<gene>
    <name evidence="11" type="ORF">OB914_10555</name>
    <name evidence="10" type="ORF">OB916_08405</name>
</gene>
<feature type="domain" description="Rieske" evidence="9">
    <location>
        <begin position="10"/>
        <end position="106"/>
    </location>
</feature>
<dbReference type="Proteomes" id="UP001209746">
    <property type="component" value="Unassembled WGS sequence"/>
</dbReference>
<dbReference type="InterPro" id="IPR017941">
    <property type="entry name" value="Rieske_2Fe-2S"/>
</dbReference>
<keyword evidence="7" id="KW-0285">Flavoprotein</keyword>
<dbReference type="Gene3D" id="3.20.20.70">
    <property type="entry name" value="Aldolase class I"/>
    <property type="match status" value="1"/>
</dbReference>
<dbReference type="SUPFAM" id="SSF50022">
    <property type="entry name" value="ISP domain"/>
    <property type="match status" value="1"/>
</dbReference>
<evidence type="ECO:0000256" key="1">
    <source>
        <dbReference type="ARBA" id="ARBA00009716"/>
    </source>
</evidence>
<dbReference type="EC" id="1.4.1.13" evidence="7"/>
<keyword evidence="7" id="KW-0288">FMN</keyword>
<evidence type="ECO:0000259" key="9">
    <source>
        <dbReference type="PROSITE" id="PS51296"/>
    </source>
</evidence>
<dbReference type="PROSITE" id="PS51296">
    <property type="entry name" value="RIESKE"/>
    <property type="match status" value="1"/>
</dbReference>
<sequence>MSHSDEQAAEQVAVWSDLPDREPTHARVEGIDLVVIRYGDEVSVLYGRCLHRGVLLGDGHVEGHNLICGVHGWDYRYDTGVSEYDNSEVLEKFTAWVDKEEDAVFVDASEVTAWAEENPQPYDPPEAGDGDDGAMQGATDDIDGGSVDPEFYGEPDYDKEPYTHYIQSLAQKGPEGIGEHGDVSAMGVPRSELPSWDDLQILTAQLARTPLDDEAAVDTGLVIGPNAENPLHLDIPIFVSDMSFGALSEEAKIAISKGADQAGTGICSGEGGMLPEEQEANSRYFYEYATGKFGWDIDLVERVQAFHFKAGQGAKTGTGGHLPGEKVQGRIAEVRDLEPGTDAVSPSRFQDLETPKDFAEMADRVRDVGGGIPIGFKLSAQHVEEDIDFALDAGADYLILDGRGGGTGAAPDVFKNNISVPTMAALARARRHLDGRNRSDVTLIATGGLRTESDFIKAMALGADGVAVANSAMQAIGCLGMRACDSNNCPVGIATQREDLRNRLVIDSAADGLQNFFEATVELMKVMARACGHDSLSGFECRDLTTWKKDIADLTGVEYAGVTEP</sequence>
<dbReference type="Pfam" id="PF01645">
    <property type="entry name" value="Glu_synthase"/>
    <property type="match status" value="1"/>
</dbReference>